<dbReference type="Proteomes" id="UP001230328">
    <property type="component" value="Unassembled WGS sequence"/>
</dbReference>
<evidence type="ECO:0000256" key="1">
    <source>
        <dbReference type="SAM" id="Phobius"/>
    </source>
</evidence>
<keyword evidence="3" id="KW-1185">Reference proteome</keyword>
<keyword evidence="1" id="KW-1133">Transmembrane helix</keyword>
<sequence length="95" mass="11149">MRSRLQWTHDRGEHVIVGRKQTYTAEIFIKFFVLAGLLYMPVLIFKWGEWIPFAGASVYLLWELGRSNSALGELAELWNEQHEQRQEPARSDSLQ</sequence>
<name>A0ABU0SI20_9ACTN</name>
<dbReference type="RefSeq" id="WP_307518142.1">
    <property type="nucleotide sequence ID" value="NZ_JAUSZI010000002.1"/>
</dbReference>
<evidence type="ECO:0000313" key="3">
    <source>
        <dbReference type="Proteomes" id="UP001230328"/>
    </source>
</evidence>
<feature type="transmembrane region" description="Helical" evidence="1">
    <location>
        <begin position="27"/>
        <end position="45"/>
    </location>
</feature>
<dbReference type="EMBL" id="JAUSZI010000002">
    <property type="protein sequence ID" value="MDQ1023209.1"/>
    <property type="molecule type" value="Genomic_DNA"/>
</dbReference>
<keyword evidence="2" id="KW-0378">Hydrolase</keyword>
<gene>
    <name evidence="2" type="ORF">QF035_000791</name>
</gene>
<keyword evidence="1" id="KW-0812">Transmembrane</keyword>
<evidence type="ECO:0000313" key="2">
    <source>
        <dbReference type="EMBL" id="MDQ1023209.1"/>
    </source>
</evidence>
<keyword evidence="2" id="KW-0255">Endonuclease</keyword>
<reference evidence="2 3" key="1">
    <citation type="submission" date="2023-07" db="EMBL/GenBank/DDBJ databases">
        <title>Comparative genomics of wheat-associated soil bacteria to identify genetic determinants of phenazine resistance.</title>
        <authorList>
            <person name="Mouncey N."/>
        </authorList>
    </citation>
    <scope>NUCLEOTIDE SEQUENCE [LARGE SCALE GENOMIC DNA]</scope>
    <source>
        <strain evidence="2 3">V2I4</strain>
    </source>
</reference>
<keyword evidence="1" id="KW-0472">Membrane</keyword>
<protein>
    <submittedName>
        <fullName evidence="2">Endonuclease/exonuclease/phosphatase (EEP) superfamily protein YafD</fullName>
    </submittedName>
</protein>
<accession>A0ABU0SI20</accession>
<keyword evidence="2" id="KW-0540">Nuclease</keyword>
<proteinExistence type="predicted"/>
<dbReference type="GO" id="GO:0004519">
    <property type="term" value="F:endonuclease activity"/>
    <property type="evidence" value="ECO:0007669"/>
    <property type="project" value="UniProtKB-KW"/>
</dbReference>
<comment type="caution">
    <text evidence="2">The sequence shown here is derived from an EMBL/GenBank/DDBJ whole genome shotgun (WGS) entry which is preliminary data.</text>
</comment>
<organism evidence="2 3">
    <name type="scientific">Streptomyces umbrinus</name>
    <dbReference type="NCBI Taxonomy" id="67370"/>
    <lineage>
        <taxon>Bacteria</taxon>
        <taxon>Bacillati</taxon>
        <taxon>Actinomycetota</taxon>
        <taxon>Actinomycetes</taxon>
        <taxon>Kitasatosporales</taxon>
        <taxon>Streptomycetaceae</taxon>
        <taxon>Streptomyces</taxon>
        <taxon>Streptomyces phaeochromogenes group</taxon>
    </lineage>
</organism>